<feature type="region of interest" description="Disordered" evidence="1">
    <location>
        <begin position="45"/>
        <end position="125"/>
    </location>
</feature>
<sequence length="125" mass="13129">MNIISLYNHNRIHLPPKNWIIYPSSLNASLSGPRNNKINERIAKTEQSTCINSRAEQSSAAAAKEPRSLHGQSTPRRLLEHEGGGHRAGDGDEAGGGGYGGGGGGGGRGGRGQDHPRRSQRGAVA</sequence>
<organism evidence="2">
    <name type="scientific">Arundo donax</name>
    <name type="common">Giant reed</name>
    <name type="synonym">Donax arundinaceus</name>
    <dbReference type="NCBI Taxonomy" id="35708"/>
    <lineage>
        <taxon>Eukaryota</taxon>
        <taxon>Viridiplantae</taxon>
        <taxon>Streptophyta</taxon>
        <taxon>Embryophyta</taxon>
        <taxon>Tracheophyta</taxon>
        <taxon>Spermatophyta</taxon>
        <taxon>Magnoliopsida</taxon>
        <taxon>Liliopsida</taxon>
        <taxon>Poales</taxon>
        <taxon>Poaceae</taxon>
        <taxon>PACMAD clade</taxon>
        <taxon>Arundinoideae</taxon>
        <taxon>Arundineae</taxon>
        <taxon>Arundo</taxon>
    </lineage>
</organism>
<protein>
    <submittedName>
        <fullName evidence="2">Uncharacterized protein</fullName>
    </submittedName>
</protein>
<accession>A0A0A9DNZ9</accession>
<reference evidence="2" key="1">
    <citation type="submission" date="2014-09" db="EMBL/GenBank/DDBJ databases">
        <authorList>
            <person name="Magalhaes I.L.F."/>
            <person name="Oliveira U."/>
            <person name="Santos F.R."/>
            <person name="Vidigal T.H.D.A."/>
            <person name="Brescovit A.D."/>
            <person name="Santos A.J."/>
        </authorList>
    </citation>
    <scope>NUCLEOTIDE SEQUENCE</scope>
    <source>
        <tissue evidence="2">Shoot tissue taken approximately 20 cm above the soil surface</tissue>
    </source>
</reference>
<feature type="compositionally biased region" description="Polar residues" evidence="1">
    <location>
        <begin position="45"/>
        <end position="60"/>
    </location>
</feature>
<evidence type="ECO:0000313" key="2">
    <source>
        <dbReference type="EMBL" id="JAD89511.1"/>
    </source>
</evidence>
<evidence type="ECO:0000256" key="1">
    <source>
        <dbReference type="SAM" id="MobiDB-lite"/>
    </source>
</evidence>
<reference evidence="2" key="2">
    <citation type="journal article" date="2015" name="Data Brief">
        <title>Shoot transcriptome of the giant reed, Arundo donax.</title>
        <authorList>
            <person name="Barrero R.A."/>
            <person name="Guerrero F.D."/>
            <person name="Moolhuijzen P."/>
            <person name="Goolsby J.A."/>
            <person name="Tidwell J."/>
            <person name="Bellgard S.E."/>
            <person name="Bellgard M.I."/>
        </authorList>
    </citation>
    <scope>NUCLEOTIDE SEQUENCE</scope>
    <source>
        <tissue evidence="2">Shoot tissue taken approximately 20 cm above the soil surface</tissue>
    </source>
</reference>
<name>A0A0A9DNZ9_ARUDO</name>
<feature type="compositionally biased region" description="Gly residues" evidence="1">
    <location>
        <begin position="94"/>
        <end position="110"/>
    </location>
</feature>
<dbReference type="AlphaFoldDB" id="A0A0A9DNZ9"/>
<proteinExistence type="predicted"/>
<feature type="compositionally biased region" description="Basic and acidic residues" evidence="1">
    <location>
        <begin position="77"/>
        <end position="90"/>
    </location>
</feature>
<dbReference type="EMBL" id="GBRH01208384">
    <property type="protein sequence ID" value="JAD89511.1"/>
    <property type="molecule type" value="Transcribed_RNA"/>
</dbReference>